<dbReference type="InterPro" id="IPR011250">
    <property type="entry name" value="OMP/PagP_B-barrel"/>
</dbReference>
<dbReference type="InterPro" id="IPR027385">
    <property type="entry name" value="Beta-barrel_OMP"/>
</dbReference>
<dbReference type="Proteomes" id="UP000319619">
    <property type="component" value="Unassembled WGS sequence"/>
</dbReference>
<feature type="domain" description="Outer membrane protein beta-barrel" evidence="3">
    <location>
        <begin position="15"/>
        <end position="186"/>
    </location>
</feature>
<sequence length="188" mass="20389">MNLRKALLVCLVIGIALSMQVAQAQTDIGFKKAGVKVGYVMPGGIDNTLGFGAMVDLGTITKDFHLDAFFDYWSKSYGEGVYDWSWSMMSFGALVKYYFPLNSSNLLPYSGAGLGLNMWSSKWDYTGPTGLGYPTTYDASGSNIALHVVGGIEMPLSPKLDGLAEFKYSTGDADYVGIFVGVLYRFGE</sequence>
<feature type="chain" id="PRO_5022020480" description="Outer membrane protein beta-barrel domain-containing protein" evidence="2">
    <location>
        <begin position="25"/>
        <end position="188"/>
    </location>
</feature>
<evidence type="ECO:0000259" key="3">
    <source>
        <dbReference type="Pfam" id="PF13505"/>
    </source>
</evidence>
<evidence type="ECO:0000313" key="4">
    <source>
        <dbReference type="EMBL" id="TKJ41037.1"/>
    </source>
</evidence>
<organism evidence="4 5">
    <name type="scientific">candidate division LCP-89 bacterium B3_LCP</name>
    <dbReference type="NCBI Taxonomy" id="2012998"/>
    <lineage>
        <taxon>Bacteria</taxon>
        <taxon>Pseudomonadati</taxon>
        <taxon>Bacteria division LCP-89</taxon>
    </lineage>
</organism>
<keyword evidence="1 2" id="KW-0732">Signal</keyword>
<protein>
    <recommendedName>
        <fullName evidence="3">Outer membrane protein beta-barrel domain-containing protein</fullName>
    </recommendedName>
</protein>
<name>A0A532V218_UNCL8</name>
<dbReference type="AlphaFoldDB" id="A0A532V218"/>
<dbReference type="SUPFAM" id="SSF56925">
    <property type="entry name" value="OMPA-like"/>
    <property type="match status" value="1"/>
</dbReference>
<proteinExistence type="predicted"/>
<reference evidence="4 5" key="1">
    <citation type="submission" date="2017-06" db="EMBL/GenBank/DDBJ databases">
        <title>Novel microbial phyla capable of carbon fixation and sulfur reduction in deep-sea sediments.</title>
        <authorList>
            <person name="Huang J."/>
            <person name="Baker B."/>
            <person name="Wang Y."/>
        </authorList>
    </citation>
    <scope>NUCLEOTIDE SEQUENCE [LARGE SCALE GENOMIC DNA]</scope>
    <source>
        <strain evidence="4">B3_LCP</strain>
    </source>
</reference>
<dbReference type="Gene3D" id="2.40.160.20">
    <property type="match status" value="1"/>
</dbReference>
<dbReference type="EMBL" id="NJBN01000003">
    <property type="protein sequence ID" value="TKJ41037.1"/>
    <property type="molecule type" value="Genomic_DNA"/>
</dbReference>
<comment type="caution">
    <text evidence="4">The sequence shown here is derived from an EMBL/GenBank/DDBJ whole genome shotgun (WGS) entry which is preliminary data.</text>
</comment>
<evidence type="ECO:0000256" key="2">
    <source>
        <dbReference type="SAM" id="SignalP"/>
    </source>
</evidence>
<dbReference type="Pfam" id="PF13505">
    <property type="entry name" value="OMP_b-brl"/>
    <property type="match status" value="1"/>
</dbReference>
<feature type="signal peptide" evidence="2">
    <location>
        <begin position="1"/>
        <end position="24"/>
    </location>
</feature>
<evidence type="ECO:0000313" key="5">
    <source>
        <dbReference type="Proteomes" id="UP000319619"/>
    </source>
</evidence>
<gene>
    <name evidence="4" type="ORF">CEE37_05060</name>
</gene>
<evidence type="ECO:0000256" key="1">
    <source>
        <dbReference type="ARBA" id="ARBA00022729"/>
    </source>
</evidence>
<accession>A0A532V218</accession>